<feature type="compositionally biased region" description="Basic and acidic residues" evidence="1">
    <location>
        <begin position="287"/>
        <end position="297"/>
    </location>
</feature>
<feature type="compositionally biased region" description="Basic and acidic residues" evidence="1">
    <location>
        <begin position="472"/>
        <end position="513"/>
    </location>
</feature>
<sequence length="615" mass="67052">MEVMALSPEVDGPYDSSADEFYEQIEAPKFVDLTVRDPARVDDRYWFCSRVGCDQKHEEDLDSEEVYKNFLLRVMAARSPNVRLQRALSRRQDPISKAKCPQSAPPKSTRPRPSRLALISTSITKKLADFKAKGVEQPTVVSSTPAVKEKAKAKKSSVVAAKYMTTPRNRNCAPKVDSFRSVQASKGACGGEVKSRAAKALVFPSPKKAVKLKASLELKTPVRRACERLKKLEADEESRRRRILGYSPKPASASKPNVSRPWRVTGPGQTKKCGEEERKKAGALKCKKSEGCQKLETTENDTNDTPSKGLKGSGQVEETTAAESAEEPGLSIKASEADGDELENARQVVDPLVNEASDESQESKDLGESEKKEESSQEAKGSNENQVSENVGKLGKKEVSHDCGTAFDEAAEGDDKENESAPDQNQTRGRPSTKIMKLTRPKAAPKDGAAAGAQALQKYTKPKPTNPKPFRLRTDERSVLKEAHAEKKVRPGKCDGDILSKTDTKKCRAKSDSNKIGNPQSGAGKEAEEKPGLARVLKPSFDRTSAKKPEKPKSILSSGKRKNVTPGRDDAKAGKRTVSFLIPGETTPELSTVNGSEKNGRQGTRKPKNSTRKLP</sequence>
<reference evidence="2" key="1">
    <citation type="submission" date="2021-01" db="UniProtKB">
        <authorList>
            <consortium name="EnsemblPlants"/>
        </authorList>
    </citation>
    <scope>IDENTIFICATION</scope>
</reference>
<organism evidence="2 3">
    <name type="scientific">Kalanchoe fedtschenkoi</name>
    <name type="common">Lavender scallops</name>
    <name type="synonym">South American air plant</name>
    <dbReference type="NCBI Taxonomy" id="63787"/>
    <lineage>
        <taxon>Eukaryota</taxon>
        <taxon>Viridiplantae</taxon>
        <taxon>Streptophyta</taxon>
        <taxon>Embryophyta</taxon>
        <taxon>Tracheophyta</taxon>
        <taxon>Spermatophyta</taxon>
        <taxon>Magnoliopsida</taxon>
        <taxon>eudicotyledons</taxon>
        <taxon>Gunneridae</taxon>
        <taxon>Pentapetalae</taxon>
        <taxon>Saxifragales</taxon>
        <taxon>Crassulaceae</taxon>
        <taxon>Kalanchoe</taxon>
    </lineage>
</organism>
<name>A0A7N0ZVE6_KALFE</name>
<dbReference type="Gramene" id="Kaladp0040s0293.1.v1.1">
    <property type="protein sequence ID" value="Kaladp0040s0293.1.v1.1"/>
    <property type="gene ID" value="Kaladp0040s0293.v1.1"/>
</dbReference>
<dbReference type="AlphaFoldDB" id="A0A7N0ZVE6"/>
<dbReference type="OMA" id="KICAGMK"/>
<feature type="region of interest" description="Disordered" evidence="1">
    <location>
        <begin position="86"/>
        <end position="113"/>
    </location>
</feature>
<evidence type="ECO:0000313" key="3">
    <source>
        <dbReference type="Proteomes" id="UP000594263"/>
    </source>
</evidence>
<feature type="compositionally biased region" description="Basic and acidic residues" evidence="1">
    <location>
        <begin position="540"/>
        <end position="553"/>
    </location>
</feature>
<feature type="compositionally biased region" description="Basic and acidic residues" evidence="1">
    <location>
        <begin position="361"/>
        <end position="377"/>
    </location>
</feature>
<dbReference type="EnsemblPlants" id="Kaladp0040s0293.1.v1.1">
    <property type="protein sequence ID" value="Kaladp0040s0293.1.v1.1"/>
    <property type="gene ID" value="Kaladp0040s0293.v1.1"/>
</dbReference>
<dbReference type="PANTHER" id="PTHR37241">
    <property type="entry name" value="NEUROFILAMENT HEAVY PROTEIN"/>
    <property type="match status" value="1"/>
</dbReference>
<feature type="compositionally biased region" description="Polar residues" evidence="1">
    <location>
        <begin position="588"/>
        <end position="597"/>
    </location>
</feature>
<proteinExistence type="predicted"/>
<feature type="compositionally biased region" description="Polar residues" evidence="1">
    <location>
        <begin position="421"/>
        <end position="430"/>
    </location>
</feature>
<accession>A0A7N0ZVE6</accession>
<dbReference type="PANTHER" id="PTHR37241:SF1">
    <property type="entry name" value="NEUROFILAMENT HEAVY PROTEIN"/>
    <property type="match status" value="1"/>
</dbReference>
<feature type="compositionally biased region" description="Basic residues" evidence="1">
    <location>
        <begin position="603"/>
        <end position="615"/>
    </location>
</feature>
<feature type="region of interest" description="Disordered" evidence="1">
    <location>
        <begin position="232"/>
        <end position="615"/>
    </location>
</feature>
<dbReference type="Proteomes" id="UP000594263">
    <property type="component" value="Unplaced"/>
</dbReference>
<evidence type="ECO:0000256" key="1">
    <source>
        <dbReference type="SAM" id="MobiDB-lite"/>
    </source>
</evidence>
<evidence type="ECO:0000313" key="2">
    <source>
        <dbReference type="EnsemblPlants" id="Kaladp0040s0293.1.v1.1"/>
    </source>
</evidence>
<keyword evidence="3" id="KW-1185">Reference proteome</keyword>
<protein>
    <submittedName>
        <fullName evidence="2">Uncharacterized protein</fullName>
    </submittedName>
</protein>
<feature type="compositionally biased region" description="Low complexity" evidence="1">
    <location>
        <begin position="446"/>
        <end position="463"/>
    </location>
</feature>